<name>A0ABN5DLH1_9MICO</name>
<gene>
    <name evidence="1" type="ORF">COP05_01470</name>
</gene>
<organism evidence="1 2">
    <name type="scientific">Dermabacter jinjuensis</name>
    <dbReference type="NCBI Taxonomy" id="1667168"/>
    <lineage>
        <taxon>Bacteria</taxon>
        <taxon>Bacillati</taxon>
        <taxon>Actinomycetota</taxon>
        <taxon>Actinomycetes</taxon>
        <taxon>Micrococcales</taxon>
        <taxon>Dermabacteraceae</taxon>
        <taxon>Dermabacter</taxon>
    </lineage>
</organism>
<evidence type="ECO:0000313" key="2">
    <source>
        <dbReference type="Proteomes" id="UP000815698"/>
    </source>
</evidence>
<evidence type="ECO:0000313" key="1">
    <source>
        <dbReference type="EMBL" id="ATH95908.1"/>
    </source>
</evidence>
<dbReference type="Proteomes" id="UP000815698">
    <property type="component" value="Chromosome"/>
</dbReference>
<accession>A0ABN5DLH1</accession>
<dbReference type="EMBL" id="CP023482">
    <property type="protein sequence ID" value="ATH95908.1"/>
    <property type="molecule type" value="Genomic_DNA"/>
</dbReference>
<proteinExistence type="predicted"/>
<reference evidence="1 2" key="1">
    <citation type="journal article" date="2016" name="Int. J. Syst. Evol. Microbiol.">
        <title>Dermabacter jinjuensis sp. nov., a novel species of the genus Dermabacter isolated from a clinical specimen.</title>
        <authorList>
            <person name="Park Y.K."/>
            <person name="Lee K.M."/>
            <person name="Lee W.K."/>
            <person name="Cho M.J."/>
            <person name="Lee H.S."/>
            <person name="Cho Y.G."/>
            <person name="Lee Y.C."/>
            <person name="Lee W.K."/>
            <person name="Seong W.K."/>
            <person name="Hwang K.J."/>
        </authorList>
    </citation>
    <scope>NUCLEOTIDE SEQUENCE [LARGE SCALE GENOMIC DNA]</scope>
    <source>
        <strain evidence="1 2">32T</strain>
    </source>
</reference>
<protein>
    <submittedName>
        <fullName evidence="1">Uncharacterized protein</fullName>
    </submittedName>
</protein>
<keyword evidence="2" id="KW-1185">Reference proteome</keyword>
<sequence length="115" mass="12061">MFDDRVEMSEGASERLRALLSEAAPASSASAFASLPALLVDGDDTPEVIHARIDLALLCAAEGLLDSALYQIDELTKDARRVRDLSGDESIVERADAAREAIETAGQGSEQGAGS</sequence>
<dbReference type="RefSeq" id="WP_096882449.1">
    <property type="nucleotide sequence ID" value="NZ_CP023482.1"/>
</dbReference>